<dbReference type="AlphaFoldDB" id="A0A238K3X0"/>
<dbReference type="EMBL" id="FXYD01000002">
    <property type="protein sequence ID" value="SMX36802.1"/>
    <property type="molecule type" value="Genomic_DNA"/>
</dbReference>
<evidence type="ECO:0000313" key="7">
    <source>
        <dbReference type="EMBL" id="SMX36802.1"/>
    </source>
</evidence>
<organism evidence="7 8">
    <name type="scientific">Octadecabacter ascidiaceicola</name>
    <dbReference type="NCBI Taxonomy" id="1655543"/>
    <lineage>
        <taxon>Bacteria</taxon>
        <taxon>Pseudomonadati</taxon>
        <taxon>Pseudomonadota</taxon>
        <taxon>Alphaproteobacteria</taxon>
        <taxon>Rhodobacterales</taxon>
        <taxon>Roseobacteraceae</taxon>
        <taxon>Octadecabacter</taxon>
    </lineage>
</organism>
<comment type="subcellular location">
    <subcellularLocation>
        <location evidence="1">Cell membrane</location>
        <topology evidence="1">Multi-pass membrane protein</topology>
    </subcellularLocation>
</comment>
<dbReference type="PANTHER" id="PTHR43823">
    <property type="entry name" value="SPORULATION PROTEIN YKVU"/>
    <property type="match status" value="1"/>
</dbReference>
<feature type="transmembrane region" description="Helical" evidence="6">
    <location>
        <begin position="145"/>
        <end position="164"/>
    </location>
</feature>
<accession>A0A238K3X0</accession>
<keyword evidence="3 6" id="KW-0812">Transmembrane</keyword>
<proteinExistence type="predicted"/>
<dbReference type="Proteomes" id="UP000203464">
    <property type="component" value="Unassembled WGS sequence"/>
</dbReference>
<dbReference type="Pfam" id="PF01554">
    <property type="entry name" value="MatE"/>
    <property type="match status" value="1"/>
</dbReference>
<feature type="transmembrane region" description="Helical" evidence="6">
    <location>
        <begin position="259"/>
        <end position="278"/>
    </location>
</feature>
<feature type="transmembrane region" description="Helical" evidence="6">
    <location>
        <begin position="176"/>
        <end position="197"/>
    </location>
</feature>
<keyword evidence="5 6" id="KW-0472">Membrane</keyword>
<reference evidence="8" key="1">
    <citation type="submission" date="2017-05" db="EMBL/GenBank/DDBJ databases">
        <authorList>
            <person name="Rodrigo-Torres L."/>
            <person name="Arahal R. D."/>
            <person name="Lucena T."/>
        </authorList>
    </citation>
    <scope>NUCLEOTIDE SEQUENCE [LARGE SCALE GENOMIC DNA]</scope>
    <source>
        <strain evidence="8">CECT 8868</strain>
    </source>
</reference>
<dbReference type="GO" id="GO:0005886">
    <property type="term" value="C:plasma membrane"/>
    <property type="evidence" value="ECO:0007669"/>
    <property type="project" value="UniProtKB-SubCell"/>
</dbReference>
<dbReference type="InterPro" id="IPR051327">
    <property type="entry name" value="MATE_MepA_subfamily"/>
</dbReference>
<dbReference type="InterPro" id="IPR002528">
    <property type="entry name" value="MATE_fam"/>
</dbReference>
<evidence type="ECO:0000313" key="8">
    <source>
        <dbReference type="Proteomes" id="UP000203464"/>
    </source>
</evidence>
<dbReference type="PANTHER" id="PTHR43823:SF3">
    <property type="entry name" value="MULTIDRUG EXPORT PROTEIN MEPA"/>
    <property type="match status" value="1"/>
</dbReference>
<evidence type="ECO:0000256" key="3">
    <source>
        <dbReference type="ARBA" id="ARBA00022692"/>
    </source>
</evidence>
<evidence type="ECO:0000256" key="6">
    <source>
        <dbReference type="SAM" id="Phobius"/>
    </source>
</evidence>
<gene>
    <name evidence="7" type="ORF">OCA8868_01110</name>
</gene>
<dbReference type="GO" id="GO:0042910">
    <property type="term" value="F:xenobiotic transmembrane transporter activity"/>
    <property type="evidence" value="ECO:0007669"/>
    <property type="project" value="InterPro"/>
</dbReference>
<evidence type="ECO:0000256" key="2">
    <source>
        <dbReference type="ARBA" id="ARBA00022475"/>
    </source>
</evidence>
<keyword evidence="2" id="KW-1003">Cell membrane</keyword>
<feature type="transmembrane region" description="Helical" evidence="6">
    <location>
        <begin position="218"/>
        <end position="239"/>
    </location>
</feature>
<name>A0A238K3X0_9RHOB</name>
<sequence length="360" mass="39111">MIRLGELHLRFALYSLQRSKGLSLSGGKIAFQAVEEKEIPALRADIETLQSFIQPIMGHSDFCARGMRLNRPDDICANPLVRCLDFWVQQIGLCTFPDNLVSSFVIVWGCSAKRFLGLSEPNREMVAFKGNLVAPPQFDLASKRIVDLFGVALGSAAIIISLQWVGQPGYADTITAYGIITRVMTFVFLPLLGLSFAMQTITGNNYGANLWSRSDASLKMALGIALLYCAAMQAVLMIPPGQIARAFVDSEPVISEVTRILPVLTIAFFLAGPLMMVATYFQAIGSAAKAAVLGLSKTYLFAIPLTFLLPIWFGESGIWFAGPIAEVALLVLTFGVLLTTAKRKGCIPLTYGKAKPIYNA</sequence>
<feature type="transmembrane region" description="Helical" evidence="6">
    <location>
        <begin position="290"/>
        <end position="312"/>
    </location>
</feature>
<evidence type="ECO:0000256" key="4">
    <source>
        <dbReference type="ARBA" id="ARBA00022989"/>
    </source>
</evidence>
<protein>
    <submittedName>
        <fullName evidence="7">Multidrug efflux pump VmrA</fullName>
    </submittedName>
</protein>
<evidence type="ECO:0000256" key="5">
    <source>
        <dbReference type="ARBA" id="ARBA00023136"/>
    </source>
</evidence>
<dbReference type="GO" id="GO:0015297">
    <property type="term" value="F:antiporter activity"/>
    <property type="evidence" value="ECO:0007669"/>
    <property type="project" value="InterPro"/>
</dbReference>
<keyword evidence="4 6" id="KW-1133">Transmembrane helix</keyword>
<evidence type="ECO:0000256" key="1">
    <source>
        <dbReference type="ARBA" id="ARBA00004651"/>
    </source>
</evidence>
<feature type="transmembrane region" description="Helical" evidence="6">
    <location>
        <begin position="318"/>
        <end position="338"/>
    </location>
</feature>
<keyword evidence="8" id="KW-1185">Reference proteome</keyword>